<feature type="chain" id="PRO_5037848444" evidence="1">
    <location>
        <begin position="21"/>
        <end position="227"/>
    </location>
</feature>
<dbReference type="AlphaFoldDB" id="A0A928UY52"/>
<accession>A0A928UY52</accession>
<dbReference type="Proteomes" id="UP000616201">
    <property type="component" value="Unassembled WGS sequence"/>
</dbReference>
<organism evidence="2 3">
    <name type="scientific">Sphingobacterium hungaricum</name>
    <dbReference type="NCBI Taxonomy" id="2082723"/>
    <lineage>
        <taxon>Bacteria</taxon>
        <taxon>Pseudomonadati</taxon>
        <taxon>Bacteroidota</taxon>
        <taxon>Sphingobacteriia</taxon>
        <taxon>Sphingobacteriales</taxon>
        <taxon>Sphingobacteriaceae</taxon>
        <taxon>Sphingobacterium</taxon>
    </lineage>
</organism>
<sequence>MIKLSLISFIFILLNSSILAQEIPVPENYSIIQSAKGDLDKDGQDELVVAYETKINRQTEESTPRELIIYKLVDKQWTILEKSKNALYGNRDGGMMGDPFGQLAIKDGILLIDQNGGSSWKWGHTDKYRYQNGAFILIGYTSVSGKPCEYWTNIDFNLSTGELVIEKEYEKCTDADQEIYKTENETFFKKGLKINLQNRNEKEVKIVSPKYRHEIYIAIKLVNEFGE</sequence>
<reference evidence="2" key="1">
    <citation type="submission" date="2018-02" db="EMBL/GenBank/DDBJ databases">
        <authorList>
            <person name="Vasarhelyi B.M."/>
            <person name="Deshmukh S."/>
            <person name="Balint B."/>
            <person name="Kukolya J."/>
        </authorList>
    </citation>
    <scope>NUCLEOTIDE SEQUENCE</scope>
    <source>
        <strain evidence="2">KB22</strain>
    </source>
</reference>
<protein>
    <submittedName>
        <fullName evidence="2">Uncharacterized protein</fullName>
    </submittedName>
</protein>
<evidence type="ECO:0000256" key="1">
    <source>
        <dbReference type="SAM" id="SignalP"/>
    </source>
</evidence>
<name>A0A928UY52_9SPHI</name>
<keyword evidence="1" id="KW-0732">Signal</keyword>
<keyword evidence="3" id="KW-1185">Reference proteome</keyword>
<gene>
    <name evidence="2" type="ORF">C4F49_15880</name>
</gene>
<comment type="caution">
    <text evidence="2">The sequence shown here is derived from an EMBL/GenBank/DDBJ whole genome shotgun (WGS) entry which is preliminary data.</text>
</comment>
<evidence type="ECO:0000313" key="2">
    <source>
        <dbReference type="EMBL" id="MBE8715163.1"/>
    </source>
</evidence>
<evidence type="ECO:0000313" key="3">
    <source>
        <dbReference type="Proteomes" id="UP000616201"/>
    </source>
</evidence>
<dbReference type="EMBL" id="PRDK01000009">
    <property type="protein sequence ID" value="MBE8715163.1"/>
    <property type="molecule type" value="Genomic_DNA"/>
</dbReference>
<proteinExistence type="predicted"/>
<dbReference type="RefSeq" id="WP_196937013.1">
    <property type="nucleotide sequence ID" value="NZ_MU158698.1"/>
</dbReference>
<feature type="signal peptide" evidence="1">
    <location>
        <begin position="1"/>
        <end position="20"/>
    </location>
</feature>